<reference evidence="1" key="1">
    <citation type="submission" date="2016-10" db="EMBL/GenBank/DDBJ databases">
        <authorList>
            <person name="See-Too W.S."/>
        </authorList>
    </citation>
    <scope>NUCLEOTIDE SEQUENCE [LARGE SCALE GENOMIC DNA]</scope>
    <source>
        <strain evidence="1">DSM 23997</strain>
    </source>
</reference>
<name>A0A1C7ECS7_9BACL</name>
<sequence length="155" mass="18417">MKDTVKEKLQFWQPKGIEWLRGTDPSQIILYSIYKSPTFLELVIIDDYGNKIKITYDQFCTSEFAVWNFTYDTHAGRPDLWVNDVNTPANFSKKDPFFFKILNWSDLKKYRNAPIYDGIWDKPEVHLYSTRDEFFIVVSEYEPKISKVYDGDQVT</sequence>
<keyword evidence="2" id="KW-1185">Reference proteome</keyword>
<evidence type="ECO:0000313" key="1">
    <source>
        <dbReference type="EMBL" id="ANU21558.1"/>
    </source>
</evidence>
<gene>
    <name evidence="1" type="ORF">BBI15_15905</name>
</gene>
<dbReference type="EMBL" id="CP016539">
    <property type="protein sequence ID" value="ANU21558.1"/>
    <property type="molecule type" value="Genomic_DNA"/>
</dbReference>
<dbReference type="RefSeq" id="WP_068872453.1">
    <property type="nucleotide sequence ID" value="NZ_CP016539.2"/>
</dbReference>
<dbReference type="OrthoDB" id="2455149at2"/>
<proteinExistence type="predicted"/>
<evidence type="ECO:0000313" key="2">
    <source>
        <dbReference type="Proteomes" id="UP000092650"/>
    </source>
</evidence>
<dbReference type="KEGG" id="ppla:BBI15_15905"/>
<organism evidence="1 2">
    <name type="scientific">Planococcus plakortidis</name>
    <dbReference type="NCBI Taxonomy" id="1038856"/>
    <lineage>
        <taxon>Bacteria</taxon>
        <taxon>Bacillati</taxon>
        <taxon>Bacillota</taxon>
        <taxon>Bacilli</taxon>
        <taxon>Bacillales</taxon>
        <taxon>Caryophanaceae</taxon>
        <taxon>Planococcus</taxon>
    </lineage>
</organism>
<dbReference type="AlphaFoldDB" id="A0A1C7ECS7"/>
<protein>
    <submittedName>
        <fullName evidence="1">Uncharacterized protein</fullName>
    </submittedName>
</protein>
<dbReference type="Proteomes" id="UP000092650">
    <property type="component" value="Chromosome"/>
</dbReference>
<accession>A0A1C7ECS7</accession>